<feature type="transmembrane region" description="Helical" evidence="11">
    <location>
        <begin position="249"/>
        <end position="270"/>
    </location>
</feature>
<sequence>MESHGSSFSGLDSYFRALAQTPARLARRACSVSTSHEEMSQVKARSGSVMQRTLRWYDLVGFGIGGMVGAGVFVITGHASRLRAGPSVIISYAIAGLCALLSSFCYTEFAVDMPVAGGAFSYLRVTFGEFAAFLTGANLLMDYVMSNAAVARGFTAYLGSAIGISTSKWRLVIHGLPDGFNEIDTFAVLVVLAITLIICYSTRESSLVNMLLTILHILFIGFVILMGFWKGDWKNFTQPANPNNPSGFFPFGAPGVFNGAAMVYLSYIGYDAVSTLAEEVHNPVKDIPIGVSGSVIIVTILYCLMAASMSMLLPYDMIDADAPFSAAFRGESDGWQWVSNVIGMGASFGILTSLLVAMLGQARYLCVIGRSNVVPAWFAKVHPKTSTPVNASAFLGIFTAAIALFTDLNVLLNLVSIGTLFVFYMVANALVYRRYVAIGTTNPWPTLSFLCSFSFTSVLFTLIWHFMANGKGKAFMLGACAVIAIAIIQLLHCIVPQARKPEFWGVPLMPWIPCASIFLNIFLLGSLDGPSYVRFVFFSALAVLVYVLYSVHASFDAQGGGSIGQKNGEITRESDHGEDHDSFKVTDRRKGALIFSWKCEEEEARVVNSRVVLCRQLHAFSVRAAVDANVFVGTAFLDVYARSGLIEESSCILKAVSFCVGNQSFMRRAWCCLLEGRKWGLIHSWNVMISEFAKHACSLEVMNLFEEMQQMGMHPDEVHLCMVDKGRSYFKLKTGEHNVSPNVLHYSCMRRTFSRWNLDNRGNYGTYEDYEKSPYFCGDCHSFMKLASSITGQEIIALKLYIQLHSEATATTWPPSSSSSSSSRSLSLKMGRVRTKTVKKSSRQVIERYYSKMTLDFHTNKKILEEVAIIPSKRLRNKIAGFSTHLMKRIQKGPVRGISLKLQEEERERRMDFVPEESAIKIQEIKVDKETIDMLAALGMSDFPGIVEVEPQPMVPTQGFGRGGGARRWNDCFDI</sequence>
<protein>
    <submittedName>
        <fullName evidence="13">Cationic amino acid transporter 6</fullName>
    </submittedName>
</protein>
<dbReference type="GO" id="GO:0015171">
    <property type="term" value="F:amino acid transmembrane transporter activity"/>
    <property type="evidence" value="ECO:0007669"/>
    <property type="project" value="TreeGrafter"/>
</dbReference>
<dbReference type="GO" id="GO:1990904">
    <property type="term" value="C:ribonucleoprotein complex"/>
    <property type="evidence" value="ECO:0007669"/>
    <property type="project" value="UniProtKB-KW"/>
</dbReference>
<dbReference type="HAMAP" id="MF_00511">
    <property type="entry name" value="Ribosomal_eS17"/>
    <property type="match status" value="1"/>
</dbReference>
<dbReference type="PANTHER" id="PTHR43243:SF41">
    <property type="entry name" value="CATIONIC AMINO ACID TRANSPORTER 7, CHLOROPLASTIC"/>
    <property type="match status" value="1"/>
</dbReference>
<dbReference type="NCBIfam" id="TIGR00756">
    <property type="entry name" value="PPR"/>
    <property type="match status" value="1"/>
</dbReference>
<feature type="transmembrane region" description="Helical" evidence="11">
    <location>
        <begin position="503"/>
        <end position="525"/>
    </location>
</feature>
<dbReference type="Pfam" id="PF13520">
    <property type="entry name" value="AA_permease_2"/>
    <property type="match status" value="1"/>
</dbReference>
<proteinExistence type="inferred from homology"/>
<dbReference type="Pfam" id="PF01535">
    <property type="entry name" value="PPR"/>
    <property type="match status" value="1"/>
</dbReference>
<feature type="transmembrane region" description="Helical" evidence="11">
    <location>
        <begin position="207"/>
        <end position="229"/>
    </location>
</feature>
<keyword evidence="7 11" id="KW-1133">Transmembrane helix</keyword>
<evidence type="ECO:0000313" key="14">
    <source>
        <dbReference type="Proteomes" id="UP001164929"/>
    </source>
</evidence>
<evidence type="ECO:0000256" key="6">
    <source>
        <dbReference type="ARBA" id="ARBA00022980"/>
    </source>
</evidence>
<keyword evidence="14" id="KW-1185">Reference proteome</keyword>
<name>A0AAD6MKV5_9ROSI</name>
<accession>A0AAD6MKV5</accession>
<dbReference type="Pfam" id="PF13906">
    <property type="entry name" value="AA_permease_C"/>
    <property type="match status" value="1"/>
</dbReference>
<dbReference type="EMBL" id="JAQIZT010000008">
    <property type="protein sequence ID" value="KAJ6986580.1"/>
    <property type="molecule type" value="Genomic_DNA"/>
</dbReference>
<dbReference type="Proteomes" id="UP001164929">
    <property type="component" value="Chromosome 8"/>
</dbReference>
<dbReference type="GO" id="GO:0006412">
    <property type="term" value="P:translation"/>
    <property type="evidence" value="ECO:0007669"/>
    <property type="project" value="InterPro"/>
</dbReference>
<feature type="transmembrane region" description="Helical" evidence="11">
    <location>
        <begin position="88"/>
        <end position="109"/>
    </location>
</feature>
<evidence type="ECO:0000256" key="3">
    <source>
        <dbReference type="ARBA" id="ARBA00010444"/>
    </source>
</evidence>
<reference evidence="13" key="1">
    <citation type="journal article" date="2023" name="Mol. Ecol. Resour.">
        <title>Chromosome-level genome assembly of a triploid poplar Populus alba 'Berolinensis'.</title>
        <authorList>
            <person name="Chen S."/>
            <person name="Yu Y."/>
            <person name="Wang X."/>
            <person name="Wang S."/>
            <person name="Zhang T."/>
            <person name="Zhou Y."/>
            <person name="He R."/>
            <person name="Meng N."/>
            <person name="Wang Y."/>
            <person name="Liu W."/>
            <person name="Liu Z."/>
            <person name="Liu J."/>
            <person name="Guo Q."/>
            <person name="Huang H."/>
            <person name="Sederoff R.R."/>
            <person name="Wang G."/>
            <person name="Qu G."/>
            <person name="Chen S."/>
        </authorList>
    </citation>
    <scope>NUCLEOTIDE SEQUENCE</scope>
    <source>
        <strain evidence="13">SC-2020</strain>
    </source>
</reference>
<comment type="similarity">
    <text evidence="3">Belongs to the eukaryotic ribosomal protein eS17 family.</text>
</comment>
<keyword evidence="8 11" id="KW-0472">Membrane</keyword>
<feature type="repeat" description="PPR" evidence="10">
    <location>
        <begin position="681"/>
        <end position="715"/>
    </location>
</feature>
<dbReference type="SUPFAM" id="SSF116820">
    <property type="entry name" value="Rps17e-like"/>
    <property type="match status" value="1"/>
</dbReference>
<dbReference type="InterPro" id="IPR002293">
    <property type="entry name" value="AA/rel_permease1"/>
</dbReference>
<dbReference type="AlphaFoldDB" id="A0AAD6MKV5"/>
<dbReference type="GO" id="GO:0003729">
    <property type="term" value="F:mRNA binding"/>
    <property type="evidence" value="ECO:0007669"/>
    <property type="project" value="UniProtKB-ARBA"/>
</dbReference>
<feature type="domain" description="Cationic amino acid transporter C-terminal" evidence="12">
    <location>
        <begin position="504"/>
        <end position="554"/>
    </location>
</feature>
<comment type="similarity">
    <text evidence="2">Belongs to the amino acid-polyamine-organocation (APC) superfamily. Cationic amino acid transporter (CAT) (TC 2.A.3.3) family.</text>
</comment>
<comment type="subcellular location">
    <subcellularLocation>
        <location evidence="1">Membrane</location>
        <topology evidence="1">Multi-pass membrane protein</topology>
    </subcellularLocation>
</comment>
<evidence type="ECO:0000256" key="10">
    <source>
        <dbReference type="PROSITE-ProRule" id="PRU00708"/>
    </source>
</evidence>
<evidence type="ECO:0000313" key="13">
    <source>
        <dbReference type="EMBL" id="KAJ6986580.1"/>
    </source>
</evidence>
<evidence type="ECO:0000256" key="11">
    <source>
        <dbReference type="SAM" id="Phobius"/>
    </source>
</evidence>
<dbReference type="FunFam" id="1.10.60.20:FF:000001">
    <property type="entry name" value="40S ribosomal protein S17"/>
    <property type="match status" value="1"/>
</dbReference>
<dbReference type="InterPro" id="IPR018273">
    <property type="entry name" value="Ribosomal_eS17_CS"/>
</dbReference>
<dbReference type="GO" id="GO:0005886">
    <property type="term" value="C:plasma membrane"/>
    <property type="evidence" value="ECO:0007669"/>
    <property type="project" value="TreeGrafter"/>
</dbReference>
<dbReference type="InterPro" id="IPR029485">
    <property type="entry name" value="CAT_C"/>
</dbReference>
<evidence type="ECO:0000256" key="5">
    <source>
        <dbReference type="ARBA" id="ARBA00022737"/>
    </source>
</evidence>
<feature type="transmembrane region" description="Helical" evidence="11">
    <location>
        <begin position="56"/>
        <end position="76"/>
    </location>
</feature>
<feature type="transmembrane region" description="Helical" evidence="11">
    <location>
        <begin position="474"/>
        <end position="491"/>
    </location>
</feature>
<feature type="transmembrane region" description="Helical" evidence="11">
    <location>
        <begin position="335"/>
        <end position="360"/>
    </location>
</feature>
<dbReference type="GO" id="GO:0005840">
    <property type="term" value="C:ribosome"/>
    <property type="evidence" value="ECO:0007669"/>
    <property type="project" value="UniProtKB-KW"/>
</dbReference>
<feature type="transmembrane region" description="Helical" evidence="11">
    <location>
        <begin position="387"/>
        <end position="405"/>
    </location>
</feature>
<dbReference type="Gene3D" id="1.25.40.10">
    <property type="entry name" value="Tetratricopeptide repeat domain"/>
    <property type="match status" value="1"/>
</dbReference>
<feature type="transmembrane region" description="Helical" evidence="11">
    <location>
        <begin position="183"/>
        <end position="200"/>
    </location>
</feature>
<keyword evidence="6" id="KW-0689">Ribosomal protein</keyword>
<dbReference type="PROSITE" id="PS00712">
    <property type="entry name" value="RIBOSOMAL_S17E"/>
    <property type="match status" value="1"/>
</dbReference>
<evidence type="ECO:0000259" key="12">
    <source>
        <dbReference type="Pfam" id="PF13906"/>
    </source>
</evidence>
<evidence type="ECO:0000256" key="8">
    <source>
        <dbReference type="ARBA" id="ARBA00023136"/>
    </source>
</evidence>
<feature type="transmembrane region" description="Helical" evidence="11">
    <location>
        <begin position="291"/>
        <end position="315"/>
    </location>
</feature>
<dbReference type="Gene3D" id="1.10.60.20">
    <property type="entry name" value="Ribosomal protein S17e-like"/>
    <property type="match status" value="1"/>
</dbReference>
<dbReference type="GO" id="GO:0003735">
    <property type="term" value="F:structural constituent of ribosome"/>
    <property type="evidence" value="ECO:0007669"/>
    <property type="project" value="InterPro"/>
</dbReference>
<keyword evidence="4 11" id="KW-0812">Transmembrane</keyword>
<dbReference type="InterPro" id="IPR001210">
    <property type="entry name" value="Ribosomal_eS17"/>
</dbReference>
<organism evidence="13 14">
    <name type="scientific">Populus alba x Populus x berolinensis</name>
    <dbReference type="NCBI Taxonomy" id="444605"/>
    <lineage>
        <taxon>Eukaryota</taxon>
        <taxon>Viridiplantae</taxon>
        <taxon>Streptophyta</taxon>
        <taxon>Embryophyta</taxon>
        <taxon>Tracheophyta</taxon>
        <taxon>Spermatophyta</taxon>
        <taxon>Magnoliopsida</taxon>
        <taxon>eudicotyledons</taxon>
        <taxon>Gunneridae</taxon>
        <taxon>Pentapetalae</taxon>
        <taxon>rosids</taxon>
        <taxon>fabids</taxon>
        <taxon>Malpighiales</taxon>
        <taxon>Salicaceae</taxon>
        <taxon>Saliceae</taxon>
        <taxon>Populus</taxon>
    </lineage>
</organism>
<dbReference type="PANTHER" id="PTHR43243">
    <property type="entry name" value="INNER MEMBRANE TRANSPORTER YGJI-RELATED"/>
    <property type="match status" value="1"/>
</dbReference>
<evidence type="ECO:0000256" key="1">
    <source>
        <dbReference type="ARBA" id="ARBA00004141"/>
    </source>
</evidence>
<dbReference type="Gene3D" id="1.20.1740.10">
    <property type="entry name" value="Amino acid/polyamine transporter I"/>
    <property type="match status" value="1"/>
</dbReference>
<dbReference type="PROSITE" id="PS51375">
    <property type="entry name" value="PPR"/>
    <property type="match status" value="1"/>
</dbReference>
<evidence type="ECO:0000256" key="9">
    <source>
        <dbReference type="ARBA" id="ARBA00023274"/>
    </source>
</evidence>
<feature type="transmembrane region" description="Helical" evidence="11">
    <location>
        <begin position="444"/>
        <end position="468"/>
    </location>
</feature>
<evidence type="ECO:0000256" key="4">
    <source>
        <dbReference type="ARBA" id="ARBA00022692"/>
    </source>
</evidence>
<feature type="transmembrane region" description="Helical" evidence="11">
    <location>
        <begin position="531"/>
        <end position="549"/>
    </location>
</feature>
<keyword evidence="5" id="KW-0677">Repeat</keyword>
<feature type="transmembrane region" description="Helical" evidence="11">
    <location>
        <begin position="121"/>
        <end position="141"/>
    </location>
</feature>
<dbReference type="InterPro" id="IPR011990">
    <property type="entry name" value="TPR-like_helical_dom_sf"/>
</dbReference>
<evidence type="ECO:0000256" key="2">
    <source>
        <dbReference type="ARBA" id="ARBA00008572"/>
    </source>
</evidence>
<gene>
    <name evidence="13" type="ORF">NC653_019948</name>
</gene>
<feature type="transmembrane region" description="Helical" evidence="11">
    <location>
        <begin position="153"/>
        <end position="171"/>
    </location>
</feature>
<dbReference type="Pfam" id="PF00833">
    <property type="entry name" value="Ribosomal_S17e"/>
    <property type="match status" value="1"/>
</dbReference>
<dbReference type="InterPro" id="IPR002885">
    <property type="entry name" value="PPR_rpt"/>
</dbReference>
<evidence type="ECO:0000256" key="7">
    <source>
        <dbReference type="ARBA" id="ARBA00022989"/>
    </source>
</evidence>
<dbReference type="InterPro" id="IPR036401">
    <property type="entry name" value="Ribosomal_eS17_sf"/>
</dbReference>
<keyword evidence="9" id="KW-0687">Ribonucleoprotein</keyword>
<feature type="transmembrane region" description="Helical" evidence="11">
    <location>
        <begin position="411"/>
        <end position="432"/>
    </location>
</feature>
<comment type="caution">
    <text evidence="13">The sequence shown here is derived from an EMBL/GenBank/DDBJ whole genome shotgun (WGS) entry which is preliminary data.</text>
</comment>